<dbReference type="PROSITE" id="PS50011">
    <property type="entry name" value="PROTEIN_KINASE_DOM"/>
    <property type="match status" value="1"/>
</dbReference>
<feature type="compositionally biased region" description="Polar residues" evidence="10">
    <location>
        <begin position="227"/>
        <end position="243"/>
    </location>
</feature>
<comment type="catalytic activity">
    <reaction evidence="8">
        <text>L-seryl-[protein] + ATP = O-phospho-L-seryl-[protein] + ADP + H(+)</text>
        <dbReference type="Rhea" id="RHEA:17989"/>
        <dbReference type="Rhea" id="RHEA-COMP:9863"/>
        <dbReference type="Rhea" id="RHEA-COMP:11604"/>
        <dbReference type="ChEBI" id="CHEBI:15378"/>
        <dbReference type="ChEBI" id="CHEBI:29999"/>
        <dbReference type="ChEBI" id="CHEBI:30616"/>
        <dbReference type="ChEBI" id="CHEBI:83421"/>
        <dbReference type="ChEBI" id="CHEBI:456216"/>
        <dbReference type="EC" id="2.7.11.1"/>
    </reaction>
</comment>
<feature type="compositionally biased region" description="Polar residues" evidence="10">
    <location>
        <begin position="281"/>
        <end position="312"/>
    </location>
</feature>
<keyword evidence="3" id="KW-0808">Transferase</keyword>
<accession>A0A067PWS9</accession>
<dbReference type="EC" id="2.7.11.1" evidence="1"/>
<feature type="compositionally biased region" description="Pro residues" evidence="10">
    <location>
        <begin position="328"/>
        <end position="337"/>
    </location>
</feature>
<dbReference type="InterPro" id="IPR011009">
    <property type="entry name" value="Kinase-like_dom_sf"/>
</dbReference>
<evidence type="ECO:0000256" key="7">
    <source>
        <dbReference type="ARBA" id="ARBA00047899"/>
    </source>
</evidence>
<sequence length="544" mass="60403">MAPTQPCAKYQYVVTSSGPKIIPVPDVESKDEESPADYNAGGYLQVKVRDTFKEGRYVVLRKLGWGHFSTVWLVRDTLEKRHSALKVVKSAGRYAETARDEIKLLRQVMSANPTHPGRHHVVSFLDAFQHCGPEDMHVCIVFEPLGENLLALIERNKKKGVPVGLVKVITRQILLGLEYLHDECDLVHTDIKPENIMISIPDIESHIQAELSLSPSPTSRKVGVPQPKTTRSGMTIPRRTTSQIDKRHVHIFDSQPLSSPSTSSDQMTLSSSESVAESSSPKQKSTNHPMSSVSATCTSGPSLLSQTAPRNLTHTSGSSSSSHDTPTPTNPPTPTPHSHPTTSSSLRQSCSPSLVSRPPSPPPAPPAMISVKIADLGNATPSKKHYTEDIQTRQYRSPEAIIGKNDWDCRADVWSVACVVFELLTAEYLFDPQGQAQLFTKDDDHMAQIIELLGDFSLDVKMGGRFSRELFDTAGNLRYIKSLKPWPLESVMTEKYLFSQADAREFCDFMLPMLKVDFRKRANARDLVDHPWLDLSGMAIDDEW</sequence>
<dbReference type="InterPro" id="IPR008271">
    <property type="entry name" value="Ser/Thr_kinase_AS"/>
</dbReference>
<evidence type="ECO:0000256" key="1">
    <source>
        <dbReference type="ARBA" id="ARBA00012513"/>
    </source>
</evidence>
<dbReference type="PROSITE" id="PS00107">
    <property type="entry name" value="PROTEIN_KINASE_ATP"/>
    <property type="match status" value="1"/>
</dbReference>
<dbReference type="AlphaFoldDB" id="A0A067PWS9"/>
<dbReference type="Proteomes" id="UP000027265">
    <property type="component" value="Unassembled WGS sequence"/>
</dbReference>
<evidence type="ECO:0000256" key="5">
    <source>
        <dbReference type="ARBA" id="ARBA00022777"/>
    </source>
</evidence>
<name>A0A067PWS9_9AGAM</name>
<dbReference type="GO" id="GO:0000245">
    <property type="term" value="P:spliceosomal complex assembly"/>
    <property type="evidence" value="ECO:0007669"/>
    <property type="project" value="TreeGrafter"/>
</dbReference>
<keyword evidence="4 9" id="KW-0547">Nucleotide-binding</keyword>
<evidence type="ECO:0000256" key="3">
    <source>
        <dbReference type="ARBA" id="ARBA00022679"/>
    </source>
</evidence>
<feature type="compositionally biased region" description="Low complexity" evidence="10">
    <location>
        <begin position="253"/>
        <end position="280"/>
    </location>
</feature>
<dbReference type="PANTHER" id="PTHR47634">
    <property type="entry name" value="PROTEIN KINASE DOMAIN-CONTAINING PROTEIN-RELATED"/>
    <property type="match status" value="1"/>
</dbReference>
<evidence type="ECO:0000256" key="9">
    <source>
        <dbReference type="PROSITE-ProRule" id="PRU10141"/>
    </source>
</evidence>
<dbReference type="OrthoDB" id="2649at2759"/>
<dbReference type="GO" id="GO:0004674">
    <property type="term" value="F:protein serine/threonine kinase activity"/>
    <property type="evidence" value="ECO:0007669"/>
    <property type="project" value="UniProtKB-KW"/>
</dbReference>
<organism evidence="12 13">
    <name type="scientific">Jaapia argillacea MUCL 33604</name>
    <dbReference type="NCBI Taxonomy" id="933084"/>
    <lineage>
        <taxon>Eukaryota</taxon>
        <taxon>Fungi</taxon>
        <taxon>Dikarya</taxon>
        <taxon>Basidiomycota</taxon>
        <taxon>Agaricomycotina</taxon>
        <taxon>Agaricomycetes</taxon>
        <taxon>Agaricomycetidae</taxon>
        <taxon>Jaapiales</taxon>
        <taxon>Jaapiaceae</taxon>
        <taxon>Jaapia</taxon>
    </lineage>
</organism>
<dbReference type="Gene3D" id="1.10.510.10">
    <property type="entry name" value="Transferase(Phosphotransferase) domain 1"/>
    <property type="match status" value="1"/>
</dbReference>
<dbReference type="SMART" id="SM00220">
    <property type="entry name" value="S_TKc"/>
    <property type="match status" value="1"/>
</dbReference>
<keyword evidence="5" id="KW-0418">Kinase</keyword>
<dbReference type="Gene3D" id="3.30.200.20">
    <property type="entry name" value="Phosphorylase Kinase, domain 1"/>
    <property type="match status" value="1"/>
</dbReference>
<proteinExistence type="predicted"/>
<dbReference type="InterPro" id="IPR017441">
    <property type="entry name" value="Protein_kinase_ATP_BS"/>
</dbReference>
<evidence type="ECO:0000313" key="12">
    <source>
        <dbReference type="EMBL" id="KDQ54796.1"/>
    </source>
</evidence>
<reference evidence="13" key="1">
    <citation type="journal article" date="2014" name="Proc. Natl. Acad. Sci. U.S.A.">
        <title>Extensive sampling of basidiomycete genomes demonstrates inadequacy of the white-rot/brown-rot paradigm for wood decay fungi.</title>
        <authorList>
            <person name="Riley R."/>
            <person name="Salamov A.A."/>
            <person name="Brown D.W."/>
            <person name="Nagy L.G."/>
            <person name="Floudas D."/>
            <person name="Held B.W."/>
            <person name="Levasseur A."/>
            <person name="Lombard V."/>
            <person name="Morin E."/>
            <person name="Otillar R."/>
            <person name="Lindquist E.A."/>
            <person name="Sun H."/>
            <person name="LaButti K.M."/>
            <person name="Schmutz J."/>
            <person name="Jabbour D."/>
            <person name="Luo H."/>
            <person name="Baker S.E."/>
            <person name="Pisabarro A.G."/>
            <person name="Walton J.D."/>
            <person name="Blanchette R.A."/>
            <person name="Henrissat B."/>
            <person name="Martin F."/>
            <person name="Cullen D."/>
            <person name="Hibbett D.S."/>
            <person name="Grigoriev I.V."/>
        </authorList>
    </citation>
    <scope>NUCLEOTIDE SEQUENCE [LARGE SCALE GENOMIC DNA]</scope>
    <source>
        <strain evidence="13">MUCL 33604</strain>
    </source>
</reference>
<dbReference type="STRING" id="933084.A0A067PWS9"/>
<dbReference type="Pfam" id="PF00069">
    <property type="entry name" value="Pkinase"/>
    <property type="match status" value="2"/>
</dbReference>
<dbReference type="InterPro" id="IPR051334">
    <property type="entry name" value="SRPK"/>
</dbReference>
<dbReference type="SUPFAM" id="SSF56112">
    <property type="entry name" value="Protein kinase-like (PK-like)"/>
    <property type="match status" value="1"/>
</dbReference>
<evidence type="ECO:0000256" key="10">
    <source>
        <dbReference type="SAM" id="MobiDB-lite"/>
    </source>
</evidence>
<dbReference type="GO" id="GO:0005524">
    <property type="term" value="F:ATP binding"/>
    <property type="evidence" value="ECO:0007669"/>
    <property type="project" value="UniProtKB-UniRule"/>
</dbReference>
<dbReference type="HOGENOM" id="CLU_000288_81_12_1"/>
<dbReference type="FunFam" id="1.10.510.10:FF:000275">
    <property type="entry name" value="SRSF protein kinase 2 isoform X3"/>
    <property type="match status" value="1"/>
</dbReference>
<evidence type="ECO:0000313" key="13">
    <source>
        <dbReference type="Proteomes" id="UP000027265"/>
    </source>
</evidence>
<feature type="domain" description="Protein kinase" evidence="11">
    <location>
        <begin position="57"/>
        <end position="533"/>
    </location>
</feature>
<dbReference type="GO" id="GO:0050684">
    <property type="term" value="P:regulation of mRNA processing"/>
    <property type="evidence" value="ECO:0007669"/>
    <property type="project" value="TreeGrafter"/>
</dbReference>
<keyword evidence="6 9" id="KW-0067">ATP-binding</keyword>
<feature type="compositionally biased region" description="Low complexity" evidence="10">
    <location>
        <begin position="313"/>
        <end position="327"/>
    </location>
</feature>
<dbReference type="PROSITE" id="PS00108">
    <property type="entry name" value="PROTEIN_KINASE_ST"/>
    <property type="match status" value="1"/>
</dbReference>
<feature type="compositionally biased region" description="Low complexity" evidence="10">
    <location>
        <begin position="338"/>
        <end position="357"/>
    </location>
</feature>
<evidence type="ECO:0000256" key="8">
    <source>
        <dbReference type="ARBA" id="ARBA00048679"/>
    </source>
</evidence>
<feature type="region of interest" description="Disordered" evidence="10">
    <location>
        <begin position="212"/>
        <end position="368"/>
    </location>
</feature>
<gene>
    <name evidence="12" type="ORF">JAAARDRAFT_135081</name>
</gene>
<protein>
    <recommendedName>
        <fullName evidence="1">non-specific serine/threonine protein kinase</fullName>
        <ecNumber evidence="1">2.7.11.1</ecNumber>
    </recommendedName>
</protein>
<dbReference type="InParanoid" id="A0A067PWS9"/>
<keyword evidence="2" id="KW-0723">Serine/threonine-protein kinase</keyword>
<evidence type="ECO:0000256" key="2">
    <source>
        <dbReference type="ARBA" id="ARBA00022527"/>
    </source>
</evidence>
<dbReference type="GO" id="GO:0005737">
    <property type="term" value="C:cytoplasm"/>
    <property type="evidence" value="ECO:0007669"/>
    <property type="project" value="TreeGrafter"/>
</dbReference>
<keyword evidence="13" id="KW-1185">Reference proteome</keyword>
<dbReference type="EMBL" id="KL197727">
    <property type="protein sequence ID" value="KDQ54796.1"/>
    <property type="molecule type" value="Genomic_DNA"/>
</dbReference>
<comment type="catalytic activity">
    <reaction evidence="7">
        <text>L-threonyl-[protein] + ATP = O-phospho-L-threonyl-[protein] + ADP + H(+)</text>
        <dbReference type="Rhea" id="RHEA:46608"/>
        <dbReference type="Rhea" id="RHEA-COMP:11060"/>
        <dbReference type="Rhea" id="RHEA-COMP:11605"/>
        <dbReference type="ChEBI" id="CHEBI:15378"/>
        <dbReference type="ChEBI" id="CHEBI:30013"/>
        <dbReference type="ChEBI" id="CHEBI:30616"/>
        <dbReference type="ChEBI" id="CHEBI:61977"/>
        <dbReference type="ChEBI" id="CHEBI:456216"/>
        <dbReference type="EC" id="2.7.11.1"/>
    </reaction>
</comment>
<dbReference type="GO" id="GO:0005634">
    <property type="term" value="C:nucleus"/>
    <property type="evidence" value="ECO:0007669"/>
    <property type="project" value="TreeGrafter"/>
</dbReference>
<evidence type="ECO:0000256" key="6">
    <source>
        <dbReference type="ARBA" id="ARBA00022840"/>
    </source>
</evidence>
<feature type="binding site" evidence="9">
    <location>
        <position position="86"/>
    </location>
    <ligand>
        <name>ATP</name>
        <dbReference type="ChEBI" id="CHEBI:30616"/>
    </ligand>
</feature>
<dbReference type="InterPro" id="IPR000719">
    <property type="entry name" value="Prot_kinase_dom"/>
</dbReference>
<dbReference type="PANTHER" id="PTHR47634:SF9">
    <property type="entry name" value="PROTEIN KINASE DOMAIN-CONTAINING PROTEIN-RELATED"/>
    <property type="match status" value="1"/>
</dbReference>
<evidence type="ECO:0000256" key="4">
    <source>
        <dbReference type="ARBA" id="ARBA00022741"/>
    </source>
</evidence>
<evidence type="ECO:0000259" key="11">
    <source>
        <dbReference type="PROSITE" id="PS50011"/>
    </source>
</evidence>